<accession>K2JLN6</accession>
<proteinExistence type="predicted"/>
<organism evidence="2 3">
    <name type="scientific">Idiomarina xiamenensis 10-D-4</name>
    <dbReference type="NCBI Taxonomy" id="740709"/>
    <lineage>
        <taxon>Bacteria</taxon>
        <taxon>Pseudomonadati</taxon>
        <taxon>Pseudomonadota</taxon>
        <taxon>Gammaproteobacteria</taxon>
        <taxon>Alteromonadales</taxon>
        <taxon>Idiomarinaceae</taxon>
        <taxon>Idiomarina</taxon>
    </lineage>
</organism>
<evidence type="ECO:0000313" key="2">
    <source>
        <dbReference type="EMBL" id="EKE84411.1"/>
    </source>
</evidence>
<dbReference type="RefSeq" id="WP_008488137.1">
    <property type="nucleotide sequence ID" value="NZ_AMRG01000005.1"/>
</dbReference>
<keyword evidence="3" id="KW-1185">Reference proteome</keyword>
<sequence>MAESKTDEKENGKKPFSKLGLTPEQAAAASIAQSLAFAAQNEVDAFRNQNTVSLVATGSAYAKWLENPMMSEPYRDVIKSASIKNVDLSSTVKPGHLSVNSNDDMQLKTMAGLRPSSPSEGAPNTSILKFFLGRPD</sequence>
<dbReference type="STRING" id="740709.A10D4_05067"/>
<evidence type="ECO:0000256" key="1">
    <source>
        <dbReference type="SAM" id="MobiDB-lite"/>
    </source>
</evidence>
<dbReference type="EMBL" id="AMRG01000005">
    <property type="protein sequence ID" value="EKE84411.1"/>
    <property type="molecule type" value="Genomic_DNA"/>
</dbReference>
<feature type="region of interest" description="Disordered" evidence="1">
    <location>
        <begin position="1"/>
        <end position="21"/>
    </location>
</feature>
<feature type="compositionally biased region" description="Basic and acidic residues" evidence="1">
    <location>
        <begin position="1"/>
        <end position="13"/>
    </location>
</feature>
<dbReference type="OrthoDB" id="7069412at2"/>
<evidence type="ECO:0000313" key="3">
    <source>
        <dbReference type="Proteomes" id="UP000014115"/>
    </source>
</evidence>
<reference evidence="2 3" key="1">
    <citation type="journal article" date="2012" name="J. Bacteriol.">
        <title>Genome Sequence of Idiomarina xiamenensis Type Strain 10-D-4.</title>
        <authorList>
            <person name="Lai Q."/>
            <person name="Wang L."/>
            <person name="Wang W."/>
            <person name="Shao Z."/>
        </authorList>
    </citation>
    <scope>NUCLEOTIDE SEQUENCE [LARGE SCALE GENOMIC DNA]</scope>
    <source>
        <strain evidence="2 3">10-D-4</strain>
    </source>
</reference>
<dbReference type="AlphaFoldDB" id="K2JLN6"/>
<dbReference type="Proteomes" id="UP000014115">
    <property type="component" value="Unassembled WGS sequence"/>
</dbReference>
<gene>
    <name evidence="2" type="ORF">A10D4_05067</name>
</gene>
<dbReference type="PATRIC" id="fig|740709.3.peg.1031"/>
<protein>
    <submittedName>
        <fullName evidence="2">Uncharacterized protein</fullName>
    </submittedName>
</protein>
<comment type="caution">
    <text evidence="2">The sequence shown here is derived from an EMBL/GenBank/DDBJ whole genome shotgun (WGS) entry which is preliminary data.</text>
</comment>
<name>K2JLN6_9GAMM</name>